<dbReference type="AlphaFoldDB" id="A0A1F5MIX9"/>
<gene>
    <name evidence="2" type="ORF">A3B49_00425</name>
</gene>
<feature type="compositionally biased region" description="Polar residues" evidence="1">
    <location>
        <begin position="71"/>
        <end position="81"/>
    </location>
</feature>
<accession>A0A1F5MIX9</accession>
<dbReference type="EMBL" id="MFDO01000020">
    <property type="protein sequence ID" value="OGE65313.1"/>
    <property type="molecule type" value="Genomic_DNA"/>
</dbReference>
<feature type="region of interest" description="Disordered" evidence="1">
    <location>
        <begin position="71"/>
        <end position="108"/>
    </location>
</feature>
<evidence type="ECO:0000256" key="1">
    <source>
        <dbReference type="SAM" id="MobiDB-lite"/>
    </source>
</evidence>
<evidence type="ECO:0000313" key="3">
    <source>
        <dbReference type="Proteomes" id="UP000178017"/>
    </source>
</evidence>
<name>A0A1F5MIX9_9BACT</name>
<sequence length="484" mass="54243">MEDQQDSPTIPNQEDKTQTRREFFKEGALFTTSALAAASSADLNIRGRDSFLSGIWRFFSGEKPRIRNLTPDQSIVSTPTPISDKINDNNSLGNNAEAVKPTVEPTPDINRLNGNELLNHALGIDLESAARNKAETIIVLQAKSLTEINQALLVVTNKNSRADLLKKRYLLRMNKLESSLTPLTQEQLNWCKKEKIHPETLGIILDNQKRAEEIISDLLKYNSEQTEILTALENRIIKTDDPEQKKMLQQRIAEMKSIMFRPDILYQKRRKQIPDNFVASASLIMINPGGLAKLLVTETGGVQDQGMYMGFSHIGNGPAADNINPEAFPDAIPALEVISDRVSRLSGLKFTTNSITGSLRGNVKENESGGAIVSQIMPDGMIDLLSQLSNPNMETKDAHRNLNPLDINDATVITWLFLAQSTYVGYQDNQELYRYGYLRGENPKKDGISFVKIRRWAIEKWNQHGPQVNSILGSAQSYYDRFPD</sequence>
<protein>
    <submittedName>
        <fullName evidence="2">Uncharacterized protein</fullName>
    </submittedName>
</protein>
<reference evidence="2 3" key="1">
    <citation type="journal article" date="2016" name="Nat. Commun.">
        <title>Thousands of microbial genomes shed light on interconnected biogeochemical processes in an aquifer system.</title>
        <authorList>
            <person name="Anantharaman K."/>
            <person name="Brown C.T."/>
            <person name="Hug L.A."/>
            <person name="Sharon I."/>
            <person name="Castelle C.J."/>
            <person name="Probst A.J."/>
            <person name="Thomas B.C."/>
            <person name="Singh A."/>
            <person name="Wilkins M.J."/>
            <person name="Karaoz U."/>
            <person name="Brodie E.L."/>
            <person name="Williams K.H."/>
            <person name="Hubbard S.S."/>
            <person name="Banfield J.F."/>
        </authorList>
    </citation>
    <scope>NUCLEOTIDE SEQUENCE [LARGE SCALE GENOMIC DNA]</scope>
</reference>
<evidence type="ECO:0000313" key="2">
    <source>
        <dbReference type="EMBL" id="OGE65313.1"/>
    </source>
</evidence>
<organism evidence="2 3">
    <name type="scientific">Candidatus Daviesbacteria bacterium RIFCSPLOWO2_01_FULL_40_24</name>
    <dbReference type="NCBI Taxonomy" id="1797787"/>
    <lineage>
        <taxon>Bacteria</taxon>
        <taxon>Candidatus Daviesiibacteriota</taxon>
    </lineage>
</organism>
<proteinExistence type="predicted"/>
<dbReference type="Proteomes" id="UP000178017">
    <property type="component" value="Unassembled WGS sequence"/>
</dbReference>
<comment type="caution">
    <text evidence="2">The sequence shown here is derived from an EMBL/GenBank/DDBJ whole genome shotgun (WGS) entry which is preliminary data.</text>
</comment>